<feature type="domain" description="Rv2993c-like N-terminal" evidence="4">
    <location>
        <begin position="28"/>
        <end position="77"/>
    </location>
</feature>
<dbReference type="PANTHER" id="PTHR42796">
    <property type="entry name" value="FUMARYLACETOACETATE HYDROLASE DOMAIN-CONTAINING PROTEIN 2A-RELATED"/>
    <property type="match status" value="1"/>
</dbReference>
<feature type="non-terminal residue" evidence="5">
    <location>
        <position position="1"/>
    </location>
</feature>
<dbReference type="GO" id="GO:0044281">
    <property type="term" value="P:small molecule metabolic process"/>
    <property type="evidence" value="ECO:0007669"/>
    <property type="project" value="UniProtKB-ARBA"/>
</dbReference>
<evidence type="ECO:0000313" key="5">
    <source>
        <dbReference type="EMBL" id="SUZ87796.1"/>
    </source>
</evidence>
<dbReference type="Gene3D" id="3.90.850.10">
    <property type="entry name" value="Fumarylacetoacetase-like, C-terminal domain"/>
    <property type="match status" value="1"/>
</dbReference>
<dbReference type="Pfam" id="PF10370">
    <property type="entry name" value="Rv2993c-like_N"/>
    <property type="match status" value="1"/>
</dbReference>
<dbReference type="GO" id="GO:0046872">
    <property type="term" value="F:metal ion binding"/>
    <property type="evidence" value="ECO:0007669"/>
    <property type="project" value="UniProtKB-KW"/>
</dbReference>
<feature type="domain" description="Fumarylacetoacetase-like C-terminal" evidence="3">
    <location>
        <begin position="98"/>
        <end position="274"/>
    </location>
</feature>
<organism evidence="5">
    <name type="scientific">marine metagenome</name>
    <dbReference type="NCBI Taxonomy" id="408172"/>
    <lineage>
        <taxon>unclassified sequences</taxon>
        <taxon>metagenomes</taxon>
        <taxon>ecological metagenomes</taxon>
    </lineage>
</organism>
<gene>
    <name evidence="5" type="ORF">METZ01_LOCUS40650</name>
</gene>
<dbReference type="Pfam" id="PF01557">
    <property type="entry name" value="FAA_hydrolase"/>
    <property type="match status" value="1"/>
</dbReference>
<accession>A0A381R7T2</accession>
<evidence type="ECO:0000256" key="2">
    <source>
        <dbReference type="ARBA" id="ARBA00022723"/>
    </source>
</evidence>
<dbReference type="SUPFAM" id="SSF56529">
    <property type="entry name" value="FAH"/>
    <property type="match status" value="1"/>
</dbReference>
<proteinExistence type="inferred from homology"/>
<evidence type="ECO:0008006" key="6">
    <source>
        <dbReference type="Google" id="ProtNLM"/>
    </source>
</evidence>
<comment type="similarity">
    <text evidence="1">Belongs to the FAH family.</text>
</comment>
<evidence type="ECO:0000259" key="3">
    <source>
        <dbReference type="Pfam" id="PF01557"/>
    </source>
</evidence>
<sequence>VRRTFSITLAGLIISTLLGDIAAAQTQYVRYSQNGGTVSWGVIEGSTIHQLSDAPYLEGTTRTGQSVQRSSVKLEAPVDPKLVFMTAFNFRSHISGDPAEYPGLFLVPANSIVGPEDPIVRPAESTNLHYEAELVSVVGKRAENVSVEDAPEYIFGVSAGNDVSERVWQANDIQWVRAKGSRGFNAVGPVLVEGLDMSNLEIVGRHNGEQRQHGNSSDLIFTMAHMLSYISTYVTLEPGDLIWSGTMGSTQAMEPGDTYEVEVQGVGVLSNKVVQGK</sequence>
<dbReference type="InterPro" id="IPR018833">
    <property type="entry name" value="Rv2993c-like_N"/>
</dbReference>
<evidence type="ECO:0000256" key="1">
    <source>
        <dbReference type="ARBA" id="ARBA00010211"/>
    </source>
</evidence>
<reference evidence="5" key="1">
    <citation type="submission" date="2018-05" db="EMBL/GenBank/DDBJ databases">
        <authorList>
            <person name="Lanie J.A."/>
            <person name="Ng W.-L."/>
            <person name="Kazmierczak K.M."/>
            <person name="Andrzejewski T.M."/>
            <person name="Davidsen T.M."/>
            <person name="Wayne K.J."/>
            <person name="Tettelin H."/>
            <person name="Glass J.I."/>
            <person name="Rusch D."/>
            <person name="Podicherti R."/>
            <person name="Tsui H.-C.T."/>
            <person name="Winkler M.E."/>
        </authorList>
    </citation>
    <scope>NUCLEOTIDE SEQUENCE</scope>
</reference>
<dbReference type="EMBL" id="UINC01001740">
    <property type="protein sequence ID" value="SUZ87796.1"/>
    <property type="molecule type" value="Genomic_DNA"/>
</dbReference>
<keyword evidence="2" id="KW-0479">Metal-binding</keyword>
<dbReference type="InterPro" id="IPR011234">
    <property type="entry name" value="Fumarylacetoacetase-like_C"/>
</dbReference>
<dbReference type="InterPro" id="IPR036663">
    <property type="entry name" value="Fumarylacetoacetase_C_sf"/>
</dbReference>
<dbReference type="PANTHER" id="PTHR42796:SF4">
    <property type="entry name" value="FUMARYLACETOACETATE HYDROLASE DOMAIN-CONTAINING PROTEIN 2A"/>
    <property type="match status" value="1"/>
</dbReference>
<dbReference type="GO" id="GO:0003824">
    <property type="term" value="F:catalytic activity"/>
    <property type="evidence" value="ECO:0007669"/>
    <property type="project" value="InterPro"/>
</dbReference>
<protein>
    <recommendedName>
        <fullName evidence="6">Fumarylacetoacetase-like C-terminal domain-containing protein</fullName>
    </recommendedName>
</protein>
<name>A0A381R7T2_9ZZZZ</name>
<evidence type="ECO:0000259" key="4">
    <source>
        <dbReference type="Pfam" id="PF10370"/>
    </source>
</evidence>
<dbReference type="AlphaFoldDB" id="A0A381R7T2"/>
<dbReference type="InterPro" id="IPR051121">
    <property type="entry name" value="FAH"/>
</dbReference>